<evidence type="ECO:0000256" key="6">
    <source>
        <dbReference type="PROSITE-ProRule" id="PRU00205"/>
    </source>
</evidence>
<feature type="region of interest" description="Disordered" evidence="7">
    <location>
        <begin position="372"/>
        <end position="401"/>
    </location>
</feature>
<dbReference type="OrthoDB" id="537032at2759"/>
<comment type="caution">
    <text evidence="10">The sequence shown here is derived from an EMBL/GenBank/DDBJ whole genome shotgun (WGS) entry which is preliminary data.</text>
</comment>
<evidence type="ECO:0000259" key="9">
    <source>
        <dbReference type="PROSITE" id="PS50922"/>
    </source>
</evidence>
<reference evidence="10" key="1">
    <citation type="journal article" date="2020" name="Stud. Mycol.">
        <title>101 Dothideomycetes genomes: a test case for predicting lifestyles and emergence of pathogens.</title>
        <authorList>
            <person name="Haridas S."/>
            <person name="Albert R."/>
            <person name="Binder M."/>
            <person name="Bloem J."/>
            <person name="Labutti K."/>
            <person name="Salamov A."/>
            <person name="Andreopoulos B."/>
            <person name="Baker S."/>
            <person name="Barry K."/>
            <person name="Bills G."/>
            <person name="Bluhm B."/>
            <person name="Cannon C."/>
            <person name="Castanera R."/>
            <person name="Culley D."/>
            <person name="Daum C."/>
            <person name="Ezra D."/>
            <person name="Gonzalez J."/>
            <person name="Henrissat B."/>
            <person name="Kuo A."/>
            <person name="Liang C."/>
            <person name="Lipzen A."/>
            <person name="Lutzoni F."/>
            <person name="Magnuson J."/>
            <person name="Mondo S."/>
            <person name="Nolan M."/>
            <person name="Ohm R."/>
            <person name="Pangilinan J."/>
            <person name="Park H.-J."/>
            <person name="Ramirez L."/>
            <person name="Alfaro M."/>
            <person name="Sun H."/>
            <person name="Tritt A."/>
            <person name="Yoshinaga Y."/>
            <person name="Zwiers L.-H."/>
            <person name="Turgeon B."/>
            <person name="Goodwin S."/>
            <person name="Spatafora J."/>
            <person name="Crous P."/>
            <person name="Grigoriev I."/>
        </authorList>
    </citation>
    <scope>NUCLEOTIDE SEQUENCE</scope>
    <source>
        <strain evidence="10">CBS 125425</strain>
    </source>
</reference>
<comment type="similarity">
    <text evidence="2">Belongs to the sphingosine N-acyltransferase family.</text>
</comment>
<dbReference type="PANTHER" id="PTHR12560">
    <property type="entry name" value="LONGEVITY ASSURANCE FACTOR 1 LAG1"/>
    <property type="match status" value="1"/>
</dbReference>
<keyword evidence="5 6" id="KW-0472">Membrane</keyword>
<feature type="compositionally biased region" description="Acidic residues" evidence="7">
    <location>
        <begin position="376"/>
        <end position="389"/>
    </location>
</feature>
<sequence>MASVGYNYSAEEIHHVLRRRPRGRLASKSRRRKPFSLTSACGFIVQHQLSISLTILALLAWASVVFPSRHTHNLYTLSHYDEPSQSYTPGRDDWAYVLPWLFVFTGLRSAVMDYVLRPLAIRGGVRKPVALERFSEQGWLAIYYTLSFGAGMYLWTTSKYWLNLRELWTDFPDTAMSASMKRYYLIQYAFWIQQILVINIEKRRKDYWQMLTHHLITCALIFTSYGFYMTRVGNAILCLMDFADIILSTAKVLRYLAYQTACDVAFGIFIAAWFITRHIFFPMVVWSVWAHLPVEMPLGCYDTTTRQKTSQPKATSISQYVQPFQDPGGIVCFDSLVHWWFLGLLSTLLCILLVWFVMIINVAWRVISGLGSDDPRSDDEDDMDDEDVVPNEKNRGEKLAS</sequence>
<dbReference type="GO" id="GO:0016020">
    <property type="term" value="C:membrane"/>
    <property type="evidence" value="ECO:0007669"/>
    <property type="project" value="UniProtKB-SubCell"/>
</dbReference>
<accession>A0A9P4UYK2</accession>
<evidence type="ECO:0000256" key="8">
    <source>
        <dbReference type="SAM" id="Phobius"/>
    </source>
</evidence>
<keyword evidence="4 8" id="KW-1133">Transmembrane helix</keyword>
<dbReference type="PIRSF" id="PIRSF005225">
    <property type="entry name" value="LAG1_LAC1"/>
    <property type="match status" value="1"/>
</dbReference>
<evidence type="ECO:0000256" key="1">
    <source>
        <dbReference type="ARBA" id="ARBA00004141"/>
    </source>
</evidence>
<name>A0A9P4UYK2_9PLEO</name>
<dbReference type="GO" id="GO:0050291">
    <property type="term" value="F:sphingosine N-acyltransferase activity"/>
    <property type="evidence" value="ECO:0007669"/>
    <property type="project" value="InterPro"/>
</dbReference>
<proteinExistence type="inferred from homology"/>
<dbReference type="PROSITE" id="PS50922">
    <property type="entry name" value="TLC"/>
    <property type="match status" value="1"/>
</dbReference>
<dbReference type="Pfam" id="PF03798">
    <property type="entry name" value="TRAM_LAG1_CLN8"/>
    <property type="match status" value="1"/>
</dbReference>
<feature type="domain" description="TLC" evidence="9">
    <location>
        <begin position="132"/>
        <end position="368"/>
    </location>
</feature>
<feature type="transmembrane region" description="Helical" evidence="8">
    <location>
        <begin position="207"/>
        <end position="228"/>
    </location>
</feature>
<keyword evidence="3 6" id="KW-0812">Transmembrane</keyword>
<evidence type="ECO:0000313" key="10">
    <source>
        <dbReference type="EMBL" id="KAF2730156.1"/>
    </source>
</evidence>
<dbReference type="InterPro" id="IPR016439">
    <property type="entry name" value="Lag1/Lac1-like"/>
</dbReference>
<evidence type="ECO:0000256" key="2">
    <source>
        <dbReference type="ARBA" id="ARBA00009808"/>
    </source>
</evidence>
<gene>
    <name evidence="10" type="ORF">EJ04DRAFT_49594</name>
</gene>
<dbReference type="GO" id="GO:0046513">
    <property type="term" value="P:ceramide biosynthetic process"/>
    <property type="evidence" value="ECO:0007669"/>
    <property type="project" value="InterPro"/>
</dbReference>
<feature type="transmembrane region" description="Helical" evidence="8">
    <location>
        <begin position="183"/>
        <end position="200"/>
    </location>
</feature>
<dbReference type="AlphaFoldDB" id="A0A9P4UYK2"/>
<comment type="subcellular location">
    <subcellularLocation>
        <location evidence="1">Membrane</location>
        <topology evidence="1">Multi-pass membrane protein</topology>
    </subcellularLocation>
</comment>
<feature type="transmembrane region" description="Helical" evidence="8">
    <location>
        <begin position="265"/>
        <end position="289"/>
    </location>
</feature>
<keyword evidence="11" id="KW-1185">Reference proteome</keyword>
<dbReference type="Proteomes" id="UP000799444">
    <property type="component" value="Unassembled WGS sequence"/>
</dbReference>
<dbReference type="SMART" id="SM00724">
    <property type="entry name" value="TLC"/>
    <property type="match status" value="1"/>
</dbReference>
<evidence type="ECO:0000256" key="4">
    <source>
        <dbReference type="ARBA" id="ARBA00022989"/>
    </source>
</evidence>
<feature type="transmembrane region" description="Helical" evidence="8">
    <location>
        <begin position="339"/>
        <end position="364"/>
    </location>
</feature>
<feature type="transmembrane region" description="Helical" evidence="8">
    <location>
        <begin position="94"/>
        <end position="116"/>
    </location>
</feature>
<feature type="compositionally biased region" description="Basic and acidic residues" evidence="7">
    <location>
        <begin position="390"/>
        <end position="401"/>
    </location>
</feature>
<evidence type="ECO:0000256" key="7">
    <source>
        <dbReference type="SAM" id="MobiDB-lite"/>
    </source>
</evidence>
<organism evidence="10 11">
    <name type="scientific">Polyplosphaeria fusca</name>
    <dbReference type="NCBI Taxonomy" id="682080"/>
    <lineage>
        <taxon>Eukaryota</taxon>
        <taxon>Fungi</taxon>
        <taxon>Dikarya</taxon>
        <taxon>Ascomycota</taxon>
        <taxon>Pezizomycotina</taxon>
        <taxon>Dothideomycetes</taxon>
        <taxon>Pleosporomycetidae</taxon>
        <taxon>Pleosporales</taxon>
        <taxon>Tetraplosphaeriaceae</taxon>
        <taxon>Polyplosphaeria</taxon>
    </lineage>
</organism>
<dbReference type="InterPro" id="IPR006634">
    <property type="entry name" value="TLC-dom"/>
</dbReference>
<evidence type="ECO:0000256" key="5">
    <source>
        <dbReference type="ARBA" id="ARBA00023136"/>
    </source>
</evidence>
<protein>
    <submittedName>
        <fullName evidence="10">Longevity assurance proteins LAG1/LAC1</fullName>
    </submittedName>
</protein>
<evidence type="ECO:0000313" key="11">
    <source>
        <dbReference type="Proteomes" id="UP000799444"/>
    </source>
</evidence>
<dbReference type="EMBL" id="ML996224">
    <property type="protein sequence ID" value="KAF2730156.1"/>
    <property type="molecule type" value="Genomic_DNA"/>
</dbReference>
<feature type="transmembrane region" description="Helical" evidence="8">
    <location>
        <begin position="137"/>
        <end position="155"/>
    </location>
</feature>
<feature type="transmembrane region" description="Helical" evidence="8">
    <location>
        <begin position="37"/>
        <end position="62"/>
    </location>
</feature>
<evidence type="ECO:0000256" key="3">
    <source>
        <dbReference type="ARBA" id="ARBA00022692"/>
    </source>
</evidence>
<dbReference type="PANTHER" id="PTHR12560:SF0">
    <property type="entry name" value="LD18904P"/>
    <property type="match status" value="1"/>
</dbReference>